<feature type="compositionally biased region" description="Low complexity" evidence="1">
    <location>
        <begin position="45"/>
        <end position="54"/>
    </location>
</feature>
<dbReference type="GeneID" id="36588847"/>
<keyword evidence="3" id="KW-1185">Reference proteome</keyword>
<dbReference type="AlphaFoldDB" id="A0A2J6T2A8"/>
<dbReference type="Proteomes" id="UP000235371">
    <property type="component" value="Unassembled WGS sequence"/>
</dbReference>
<evidence type="ECO:0000256" key="1">
    <source>
        <dbReference type="SAM" id="MobiDB-lite"/>
    </source>
</evidence>
<organism evidence="2 3">
    <name type="scientific">Hyaloscypha bicolor E</name>
    <dbReference type="NCBI Taxonomy" id="1095630"/>
    <lineage>
        <taxon>Eukaryota</taxon>
        <taxon>Fungi</taxon>
        <taxon>Dikarya</taxon>
        <taxon>Ascomycota</taxon>
        <taxon>Pezizomycotina</taxon>
        <taxon>Leotiomycetes</taxon>
        <taxon>Helotiales</taxon>
        <taxon>Hyaloscyphaceae</taxon>
        <taxon>Hyaloscypha</taxon>
        <taxon>Hyaloscypha bicolor</taxon>
    </lineage>
</organism>
<evidence type="ECO:0000313" key="2">
    <source>
        <dbReference type="EMBL" id="PMD57151.1"/>
    </source>
</evidence>
<proteinExistence type="predicted"/>
<dbReference type="RefSeq" id="XP_024734055.1">
    <property type="nucleotide sequence ID" value="XM_024880770.1"/>
</dbReference>
<reference evidence="2 3" key="1">
    <citation type="submission" date="2016-04" db="EMBL/GenBank/DDBJ databases">
        <title>A degradative enzymes factory behind the ericoid mycorrhizal symbiosis.</title>
        <authorList>
            <consortium name="DOE Joint Genome Institute"/>
            <person name="Martino E."/>
            <person name="Morin E."/>
            <person name="Grelet G."/>
            <person name="Kuo A."/>
            <person name="Kohler A."/>
            <person name="Daghino S."/>
            <person name="Barry K."/>
            <person name="Choi C."/>
            <person name="Cichocki N."/>
            <person name="Clum A."/>
            <person name="Copeland A."/>
            <person name="Hainaut M."/>
            <person name="Haridas S."/>
            <person name="Labutti K."/>
            <person name="Lindquist E."/>
            <person name="Lipzen A."/>
            <person name="Khouja H.-R."/>
            <person name="Murat C."/>
            <person name="Ohm R."/>
            <person name="Olson A."/>
            <person name="Spatafora J."/>
            <person name="Veneault-Fourrey C."/>
            <person name="Henrissat B."/>
            <person name="Grigoriev I."/>
            <person name="Martin F."/>
            <person name="Perotto S."/>
        </authorList>
    </citation>
    <scope>NUCLEOTIDE SEQUENCE [LARGE SCALE GENOMIC DNA]</scope>
    <source>
        <strain evidence="2 3">E</strain>
    </source>
</reference>
<dbReference type="InParanoid" id="A0A2J6T2A8"/>
<name>A0A2J6T2A8_9HELO</name>
<dbReference type="EMBL" id="KZ613847">
    <property type="protein sequence ID" value="PMD57151.1"/>
    <property type="molecule type" value="Genomic_DNA"/>
</dbReference>
<accession>A0A2J6T2A8</accession>
<evidence type="ECO:0000313" key="3">
    <source>
        <dbReference type="Proteomes" id="UP000235371"/>
    </source>
</evidence>
<protein>
    <submittedName>
        <fullName evidence="2">Uncharacterized protein</fullName>
    </submittedName>
</protein>
<gene>
    <name evidence="2" type="ORF">K444DRAFT_615629</name>
</gene>
<sequence length="67" mass="6744">MTSSRANALATGVNGYVGNSLATPSSAPATKLTARTPPSSLPSHPQKSSLSSDPPSTPPSVRPSQLK</sequence>
<feature type="region of interest" description="Disordered" evidence="1">
    <location>
        <begin position="1"/>
        <end position="67"/>
    </location>
</feature>